<evidence type="ECO:0000313" key="1">
    <source>
        <dbReference type="EMBL" id="KAK3052944.1"/>
    </source>
</evidence>
<dbReference type="EMBL" id="JAWDJX010000018">
    <property type="protein sequence ID" value="KAK3052944.1"/>
    <property type="molecule type" value="Genomic_DNA"/>
</dbReference>
<sequence length="204" mass="22288">MWPTGFNILTYNSETGVTSDAAAPGSLSLAVSPDINKQGLNDIRAYYASENGYIQEVGTDFDGPNEGVWYMWQDFSDTDTNSGVSTVISNLWIHLYVRSVSSGGMRRSPWNYNQASNTSWRHGRPGPTFPSDSDVAAVSNGAGTDYVFYQDQNGNLVRVVSEGQQFINEQPVVSIDPGAKLSAVYNSSSSAAVVYYKRTVRIAR</sequence>
<keyword evidence="2" id="KW-1185">Reference proteome</keyword>
<name>A0AAJ0GC16_9PEZI</name>
<dbReference type="Proteomes" id="UP001271007">
    <property type="component" value="Unassembled WGS sequence"/>
</dbReference>
<organism evidence="1 2">
    <name type="scientific">Extremus antarcticus</name>
    <dbReference type="NCBI Taxonomy" id="702011"/>
    <lineage>
        <taxon>Eukaryota</taxon>
        <taxon>Fungi</taxon>
        <taxon>Dikarya</taxon>
        <taxon>Ascomycota</taxon>
        <taxon>Pezizomycotina</taxon>
        <taxon>Dothideomycetes</taxon>
        <taxon>Dothideomycetidae</taxon>
        <taxon>Mycosphaerellales</taxon>
        <taxon>Extremaceae</taxon>
        <taxon>Extremus</taxon>
    </lineage>
</organism>
<gene>
    <name evidence="1" type="ORF">LTR09_006008</name>
</gene>
<evidence type="ECO:0000313" key="2">
    <source>
        <dbReference type="Proteomes" id="UP001271007"/>
    </source>
</evidence>
<dbReference type="AlphaFoldDB" id="A0AAJ0GC16"/>
<comment type="caution">
    <text evidence="1">The sequence shown here is derived from an EMBL/GenBank/DDBJ whole genome shotgun (WGS) entry which is preliminary data.</text>
</comment>
<proteinExistence type="predicted"/>
<accession>A0AAJ0GC16</accession>
<dbReference type="SUPFAM" id="SSF89372">
    <property type="entry name" value="Fucose-specific lectin"/>
    <property type="match status" value="1"/>
</dbReference>
<reference evidence="1" key="1">
    <citation type="submission" date="2023-04" db="EMBL/GenBank/DDBJ databases">
        <title>Black Yeasts Isolated from many extreme environments.</title>
        <authorList>
            <person name="Coleine C."/>
            <person name="Stajich J.E."/>
            <person name="Selbmann L."/>
        </authorList>
    </citation>
    <scope>NUCLEOTIDE SEQUENCE</scope>
    <source>
        <strain evidence="1">CCFEE 5312</strain>
    </source>
</reference>
<protein>
    <submittedName>
        <fullName evidence="1">Uncharacterized protein</fullName>
    </submittedName>
</protein>
<dbReference type="Gene3D" id="2.120.10.70">
    <property type="entry name" value="Fucose-specific lectin"/>
    <property type="match status" value="1"/>
</dbReference>